<dbReference type="InterPro" id="IPR011992">
    <property type="entry name" value="EF-hand-dom_pair"/>
</dbReference>
<dbReference type="SMART" id="SM00054">
    <property type="entry name" value="EFh"/>
    <property type="match status" value="3"/>
</dbReference>
<feature type="domain" description="EF-hand" evidence="1">
    <location>
        <begin position="54"/>
        <end position="89"/>
    </location>
</feature>
<gene>
    <name evidence="2" type="ORF">J2S66_002448</name>
</gene>
<dbReference type="PROSITE" id="PS00018">
    <property type="entry name" value="EF_HAND_1"/>
    <property type="match status" value="2"/>
</dbReference>
<dbReference type="Gene3D" id="1.10.238.10">
    <property type="entry name" value="EF-hand"/>
    <property type="match status" value="1"/>
</dbReference>
<evidence type="ECO:0000313" key="3">
    <source>
        <dbReference type="Proteomes" id="UP001268819"/>
    </source>
</evidence>
<dbReference type="Pfam" id="PF13499">
    <property type="entry name" value="EF-hand_7"/>
    <property type="match status" value="1"/>
</dbReference>
<sequence length="177" mass="18907">MQTEAQARVGLVFDLFDVNGNGRIEAGDFELMAGRVDAAATGSGDAARGRMTAAFRRYWATLAAELDVDRDGTITLDEFVACVLSPERFDDTIAEFAESLAELGDPDGDGRIERPLFVALMTAIGFAPANTNALFDAFGPSEADEVEVRTWTEAIKDYYQPDKAGTTGDLLVAGPTG</sequence>
<dbReference type="EMBL" id="JAVDSG010000001">
    <property type="protein sequence ID" value="MDR6594064.1"/>
    <property type="molecule type" value="Genomic_DNA"/>
</dbReference>
<organism evidence="2 3">
    <name type="scientific">Saccharothrix longispora</name>
    <dbReference type="NCBI Taxonomy" id="33920"/>
    <lineage>
        <taxon>Bacteria</taxon>
        <taxon>Bacillati</taxon>
        <taxon>Actinomycetota</taxon>
        <taxon>Actinomycetes</taxon>
        <taxon>Pseudonocardiales</taxon>
        <taxon>Pseudonocardiaceae</taxon>
        <taxon>Saccharothrix</taxon>
    </lineage>
</organism>
<dbReference type="SUPFAM" id="SSF47473">
    <property type="entry name" value="EF-hand"/>
    <property type="match status" value="1"/>
</dbReference>
<accession>A0ABU1PTW0</accession>
<dbReference type="InterPro" id="IPR018247">
    <property type="entry name" value="EF_Hand_1_Ca_BS"/>
</dbReference>
<reference evidence="2 3" key="1">
    <citation type="submission" date="2023-07" db="EMBL/GenBank/DDBJ databases">
        <title>Sequencing the genomes of 1000 actinobacteria strains.</title>
        <authorList>
            <person name="Klenk H.-P."/>
        </authorList>
    </citation>
    <scope>NUCLEOTIDE SEQUENCE [LARGE SCALE GENOMIC DNA]</scope>
    <source>
        <strain evidence="2 3">DSM 43749</strain>
    </source>
</reference>
<comment type="caution">
    <text evidence="2">The sequence shown here is derived from an EMBL/GenBank/DDBJ whole genome shotgun (WGS) entry which is preliminary data.</text>
</comment>
<name>A0ABU1PTW0_9PSEU</name>
<evidence type="ECO:0000313" key="2">
    <source>
        <dbReference type="EMBL" id="MDR6594064.1"/>
    </source>
</evidence>
<dbReference type="PROSITE" id="PS50222">
    <property type="entry name" value="EF_HAND_2"/>
    <property type="match status" value="2"/>
</dbReference>
<dbReference type="Proteomes" id="UP001268819">
    <property type="component" value="Unassembled WGS sequence"/>
</dbReference>
<proteinExistence type="predicted"/>
<feature type="domain" description="EF-hand" evidence="1">
    <location>
        <begin position="4"/>
        <end position="39"/>
    </location>
</feature>
<dbReference type="InterPro" id="IPR002048">
    <property type="entry name" value="EF_hand_dom"/>
</dbReference>
<keyword evidence="3" id="KW-1185">Reference proteome</keyword>
<evidence type="ECO:0000259" key="1">
    <source>
        <dbReference type="PROSITE" id="PS50222"/>
    </source>
</evidence>
<dbReference type="CDD" id="cd00051">
    <property type="entry name" value="EFh"/>
    <property type="match status" value="1"/>
</dbReference>
<protein>
    <submittedName>
        <fullName evidence="2">Ca2+-binding EF-hand superfamily protein</fullName>
    </submittedName>
</protein>
<dbReference type="RefSeq" id="WP_310307055.1">
    <property type="nucleotide sequence ID" value="NZ_BAAAXB010000001.1"/>
</dbReference>